<dbReference type="Pfam" id="PF13975">
    <property type="entry name" value="gag-asp_proteas"/>
    <property type="match status" value="1"/>
</dbReference>
<name>A0A3S4GKP3_9HYPH</name>
<dbReference type="InterPro" id="IPR021109">
    <property type="entry name" value="Peptidase_aspartic_dom_sf"/>
</dbReference>
<accession>A0A3S4GKP3</accession>
<keyword evidence="3" id="KW-1185">Reference proteome</keyword>
<dbReference type="InterPro" id="IPR034122">
    <property type="entry name" value="Retropepsin-like_bacterial"/>
</dbReference>
<gene>
    <name evidence="2" type="ORF">DEVEQU_02366</name>
</gene>
<dbReference type="RefSeq" id="WP_126150763.1">
    <property type="nucleotide sequence ID" value="NZ_JBHTMH010000001.1"/>
</dbReference>
<feature type="transmembrane region" description="Helical" evidence="1">
    <location>
        <begin position="64"/>
        <end position="80"/>
    </location>
</feature>
<keyword evidence="1" id="KW-0812">Transmembrane</keyword>
<evidence type="ECO:0008006" key="4">
    <source>
        <dbReference type="Google" id="ProtNLM"/>
    </source>
</evidence>
<dbReference type="OrthoDB" id="7595324at2"/>
<dbReference type="EMBL" id="UZWD01000028">
    <property type="protein sequence ID" value="VDS05225.1"/>
    <property type="molecule type" value="Genomic_DNA"/>
</dbReference>
<protein>
    <recommendedName>
        <fullName evidence="4">Aspartyl protease family protein</fullName>
    </recommendedName>
</protein>
<keyword evidence="1" id="KW-1133">Transmembrane helix</keyword>
<evidence type="ECO:0000313" key="2">
    <source>
        <dbReference type="EMBL" id="VDS05225.1"/>
    </source>
</evidence>
<proteinExistence type="predicted"/>
<dbReference type="Proteomes" id="UP000268844">
    <property type="component" value="Unassembled WGS sequence"/>
</dbReference>
<keyword evidence="1" id="KW-0472">Membrane</keyword>
<reference evidence="2 3" key="1">
    <citation type="submission" date="2018-12" db="EMBL/GenBank/DDBJ databases">
        <authorList>
            <person name="Criscuolo A."/>
        </authorList>
    </citation>
    <scope>NUCLEOTIDE SEQUENCE [LARGE SCALE GENOMIC DNA]</scope>
    <source>
        <strain evidence="2">ACIP1116281</strain>
    </source>
</reference>
<evidence type="ECO:0000256" key="1">
    <source>
        <dbReference type="SAM" id="Phobius"/>
    </source>
</evidence>
<dbReference type="AlphaFoldDB" id="A0A3S4GKP3"/>
<feature type="transmembrane region" description="Helical" evidence="1">
    <location>
        <begin position="32"/>
        <end position="52"/>
    </location>
</feature>
<evidence type="ECO:0000313" key="3">
    <source>
        <dbReference type="Proteomes" id="UP000268844"/>
    </source>
</evidence>
<dbReference type="SUPFAM" id="SSF50630">
    <property type="entry name" value="Acid proteases"/>
    <property type="match status" value="1"/>
</dbReference>
<dbReference type="InterPro" id="IPR011969">
    <property type="entry name" value="Clan_AA_Asp_peptidase_C"/>
</dbReference>
<dbReference type="CDD" id="cd05483">
    <property type="entry name" value="retropepsin_like_bacteria"/>
    <property type="match status" value="1"/>
</dbReference>
<dbReference type="Gene3D" id="2.40.70.10">
    <property type="entry name" value="Acid Proteases"/>
    <property type="match status" value="1"/>
</dbReference>
<sequence length="228" mass="23927">MLFIGLALVVAAAIVLLISADAGSMIGLTQNQTAQLVPLVIILIVFAGGLFARRHRAAELVGGLMLWVGIFAAVMVGYAYRDDILGVVSRVTGELRPGMAIVDSNTGTATFRRGLGGHFEVNANINGHVTPMIFDTGASAVVLTVEDAQAAGIDTTGLRYTVPVSTANGRGMAARTRLEMLEVGGIVRRNVTAFVTEAGAMDTSLLGMTFLETLSRYSVSQNALELVD</sequence>
<dbReference type="NCBIfam" id="TIGR02281">
    <property type="entry name" value="clan_AA_DTGA"/>
    <property type="match status" value="1"/>
</dbReference>
<organism evidence="2 3">
    <name type="scientific">Devosia equisanguinis</name>
    <dbReference type="NCBI Taxonomy" id="2490941"/>
    <lineage>
        <taxon>Bacteria</taxon>
        <taxon>Pseudomonadati</taxon>
        <taxon>Pseudomonadota</taxon>
        <taxon>Alphaproteobacteria</taxon>
        <taxon>Hyphomicrobiales</taxon>
        <taxon>Devosiaceae</taxon>
        <taxon>Devosia</taxon>
    </lineage>
</organism>